<dbReference type="InterPro" id="IPR011010">
    <property type="entry name" value="DNA_brk_join_enz"/>
</dbReference>
<dbReference type="RefSeq" id="WP_344785853.1">
    <property type="nucleotide sequence ID" value="NZ_BAAAZW010000013.1"/>
</dbReference>
<dbReference type="Gene3D" id="1.10.443.10">
    <property type="entry name" value="Intergrase catalytic core"/>
    <property type="match status" value="1"/>
</dbReference>
<dbReference type="EMBL" id="BAAAZW010000013">
    <property type="protein sequence ID" value="GAA3970242.1"/>
    <property type="molecule type" value="Genomic_DNA"/>
</dbReference>
<evidence type="ECO:0000313" key="2">
    <source>
        <dbReference type="EMBL" id="GAA3970242.1"/>
    </source>
</evidence>
<organism evidence="2 3">
    <name type="scientific">Gordonia caeni</name>
    <dbReference type="NCBI Taxonomy" id="1007097"/>
    <lineage>
        <taxon>Bacteria</taxon>
        <taxon>Bacillati</taxon>
        <taxon>Actinomycetota</taxon>
        <taxon>Actinomycetes</taxon>
        <taxon>Mycobacteriales</taxon>
        <taxon>Gordoniaceae</taxon>
        <taxon>Gordonia</taxon>
    </lineage>
</organism>
<dbReference type="InterPro" id="IPR013762">
    <property type="entry name" value="Integrase-like_cat_sf"/>
</dbReference>
<dbReference type="SUPFAM" id="SSF56349">
    <property type="entry name" value="DNA breaking-rejoining enzymes"/>
    <property type="match status" value="1"/>
</dbReference>
<keyword evidence="1" id="KW-0233">DNA recombination</keyword>
<keyword evidence="3" id="KW-1185">Reference proteome</keyword>
<sequence>MIRLHDARHTSVSLALDVGMSIADVSHWHGHSPDEMWLFGSESA</sequence>
<gene>
    <name evidence="2" type="ORF">GCM10022231_34640</name>
</gene>
<accession>A0ABP7PTJ6</accession>
<evidence type="ECO:0000313" key="3">
    <source>
        <dbReference type="Proteomes" id="UP001418444"/>
    </source>
</evidence>
<evidence type="ECO:0000256" key="1">
    <source>
        <dbReference type="ARBA" id="ARBA00023172"/>
    </source>
</evidence>
<dbReference type="Proteomes" id="UP001418444">
    <property type="component" value="Unassembled WGS sequence"/>
</dbReference>
<reference evidence="3" key="1">
    <citation type="journal article" date="2019" name="Int. J. Syst. Evol. Microbiol.">
        <title>The Global Catalogue of Microorganisms (GCM) 10K type strain sequencing project: providing services to taxonomists for standard genome sequencing and annotation.</title>
        <authorList>
            <consortium name="The Broad Institute Genomics Platform"/>
            <consortium name="The Broad Institute Genome Sequencing Center for Infectious Disease"/>
            <person name="Wu L."/>
            <person name="Ma J."/>
        </authorList>
    </citation>
    <scope>NUCLEOTIDE SEQUENCE [LARGE SCALE GENOMIC DNA]</scope>
    <source>
        <strain evidence="3">JCM 16923</strain>
    </source>
</reference>
<proteinExistence type="predicted"/>
<comment type="caution">
    <text evidence="2">The sequence shown here is derived from an EMBL/GenBank/DDBJ whole genome shotgun (WGS) entry which is preliminary data.</text>
</comment>
<name>A0ABP7PTJ6_9ACTN</name>
<protein>
    <recommendedName>
        <fullName evidence="4">Integrase</fullName>
    </recommendedName>
</protein>
<evidence type="ECO:0008006" key="4">
    <source>
        <dbReference type="Google" id="ProtNLM"/>
    </source>
</evidence>